<dbReference type="SUPFAM" id="SSF56003">
    <property type="entry name" value="Molybdenum cofactor-binding domain"/>
    <property type="match status" value="1"/>
</dbReference>
<dbReference type="PANTHER" id="PTHR11908:SF132">
    <property type="entry name" value="ALDEHYDE OXIDASE 1-RELATED"/>
    <property type="match status" value="1"/>
</dbReference>
<dbReference type="Gene3D" id="3.30.365.10">
    <property type="entry name" value="Aldehyde oxidase/xanthine dehydrogenase, molybdopterin binding domain"/>
    <property type="match status" value="4"/>
</dbReference>
<comment type="caution">
    <text evidence="4">The sequence shown here is derived from an EMBL/GenBank/DDBJ whole genome shotgun (WGS) entry which is preliminary data.</text>
</comment>
<protein>
    <submittedName>
        <fullName evidence="4">Xanthine dehydrogenase family protein molybdopterin-binding subunit</fullName>
    </submittedName>
</protein>
<dbReference type="Proteomes" id="UP000677016">
    <property type="component" value="Unassembled WGS sequence"/>
</dbReference>
<dbReference type="InterPro" id="IPR036856">
    <property type="entry name" value="Ald_Oxase/Xan_DH_a/b_sf"/>
</dbReference>
<dbReference type="InterPro" id="IPR008274">
    <property type="entry name" value="AldOxase/xan_DH_MoCoBD1"/>
</dbReference>
<evidence type="ECO:0000313" key="5">
    <source>
        <dbReference type="Proteomes" id="UP000677016"/>
    </source>
</evidence>
<sequence length="711" mass="74903">MTDTVEQVPVPLDVRSVGTRLARVDGPEKVTGRARYAVEHRDEEGLGDPLSLWLVQSTVAKGEVEAVDASAALAHDGVLRVLDHTSAPRLEDTEDGELAVLQDARVHFRGQIVAVVVAETSEAAREGAALVEVSYRAEPHAAAFTVEGATYRPDSVNPAFETDSDDGDVDAALAGSAVVVDASYGTPYEHNNPMEPHATIARWHEGDDDGVVLRLVDSTQGVHGVASTIAPMVGLGKDQVHVTAPYVGGGFGSKGLPHANVVVAALAARETSPRPVSLAVTRQQMFALTGYRTATVSRMRLGADRDGRLTAIEHRAYAQSAAVKEFAEQTAVGTRSLYAAANRRTSHRLAVLDVAVPSWMRAPGEMPGIFAHEVAMDELAVACGVDPVELRVRNIPERDPETGKPFSDHRLVECLREGAERFGWADRPAQAGATLDGEWRVGTGMAVSTYPGYRMPGNEARVTALDGGRFEVAIGCVDIGTGARTVLTQIAADALGVDPAAVVLRVADSSLPPASVAGGSSGTASWGSAVSAAAQAFLHEHGRTPDPGASLTASAADDPLNGDHVFHSHGAVFAEVRVHRRTGEIRVPRLFGMYSVGRVMNPTTARSQLVGGLVMGLSSALHEESVRDPRFGHVVTQDLATYHVASHADVLDVDADWLEGSDEEFTPMGARGIGEIGIVGTAAAVINAAYHATGVRVRDLPVTADRFLGEG</sequence>
<evidence type="ECO:0000313" key="4">
    <source>
        <dbReference type="EMBL" id="MBR7744690.1"/>
    </source>
</evidence>
<dbReference type="GO" id="GO:0016491">
    <property type="term" value="F:oxidoreductase activity"/>
    <property type="evidence" value="ECO:0007669"/>
    <property type="project" value="UniProtKB-KW"/>
</dbReference>
<feature type="domain" description="Aldehyde oxidase/xanthine dehydrogenase a/b hammerhead" evidence="3">
    <location>
        <begin position="31"/>
        <end position="139"/>
    </location>
</feature>
<organism evidence="4 5">
    <name type="scientific">Phycicoccus avicenniae</name>
    <dbReference type="NCBI Taxonomy" id="2828860"/>
    <lineage>
        <taxon>Bacteria</taxon>
        <taxon>Bacillati</taxon>
        <taxon>Actinomycetota</taxon>
        <taxon>Actinomycetes</taxon>
        <taxon>Micrococcales</taxon>
        <taxon>Intrasporangiaceae</taxon>
        <taxon>Phycicoccus</taxon>
    </lineage>
</organism>
<dbReference type="EMBL" id="JAGSNF010000022">
    <property type="protein sequence ID" value="MBR7744690.1"/>
    <property type="molecule type" value="Genomic_DNA"/>
</dbReference>
<dbReference type="PANTHER" id="PTHR11908">
    <property type="entry name" value="XANTHINE DEHYDROGENASE"/>
    <property type="match status" value="1"/>
</dbReference>
<dbReference type="RefSeq" id="WP_211604209.1">
    <property type="nucleotide sequence ID" value="NZ_JAGSNF010000022.1"/>
</dbReference>
<dbReference type="Gene3D" id="3.90.1170.50">
    <property type="entry name" value="Aldehyde oxidase/xanthine dehydrogenase, a/b hammerhead"/>
    <property type="match status" value="1"/>
</dbReference>
<dbReference type="GO" id="GO:0005506">
    <property type="term" value="F:iron ion binding"/>
    <property type="evidence" value="ECO:0007669"/>
    <property type="project" value="InterPro"/>
</dbReference>
<dbReference type="Pfam" id="PF20256">
    <property type="entry name" value="MoCoBD_2"/>
    <property type="match status" value="2"/>
</dbReference>
<keyword evidence="1" id="KW-0500">Molybdenum</keyword>
<evidence type="ECO:0000259" key="3">
    <source>
        <dbReference type="SMART" id="SM01008"/>
    </source>
</evidence>
<dbReference type="InterPro" id="IPR046867">
    <property type="entry name" value="AldOxase/xan_DH_MoCoBD2"/>
</dbReference>
<dbReference type="InterPro" id="IPR000674">
    <property type="entry name" value="Ald_Oxase/Xan_DH_a/b"/>
</dbReference>
<evidence type="ECO:0000256" key="1">
    <source>
        <dbReference type="ARBA" id="ARBA00022505"/>
    </source>
</evidence>
<dbReference type="AlphaFoldDB" id="A0A941DC23"/>
<accession>A0A941DC23</accession>
<gene>
    <name evidence="4" type="ORF">KC207_15440</name>
</gene>
<evidence type="ECO:0000256" key="2">
    <source>
        <dbReference type="ARBA" id="ARBA00023002"/>
    </source>
</evidence>
<keyword evidence="2" id="KW-0560">Oxidoreductase</keyword>
<dbReference type="SMART" id="SM01008">
    <property type="entry name" value="Ald_Xan_dh_C"/>
    <property type="match status" value="1"/>
</dbReference>
<dbReference type="Pfam" id="PF01315">
    <property type="entry name" value="Ald_Xan_dh_C"/>
    <property type="match status" value="1"/>
</dbReference>
<dbReference type="Pfam" id="PF02738">
    <property type="entry name" value="MoCoBD_1"/>
    <property type="match status" value="1"/>
</dbReference>
<dbReference type="InterPro" id="IPR016208">
    <property type="entry name" value="Ald_Oxase/xanthine_DH-like"/>
</dbReference>
<dbReference type="InterPro" id="IPR037165">
    <property type="entry name" value="AldOxase/xan_DH_Mopterin-bd_sf"/>
</dbReference>
<reference evidence="4" key="1">
    <citation type="submission" date="2021-04" db="EMBL/GenBank/DDBJ databases">
        <title>Phycicoccus avicenniae sp. nov., a novel endophytic actinomycetes isolated from branch of Avicennia mariana.</title>
        <authorList>
            <person name="Tuo L."/>
        </authorList>
    </citation>
    <scope>NUCLEOTIDE SEQUENCE</scope>
    <source>
        <strain evidence="4">BSK3Z-2</strain>
    </source>
</reference>
<keyword evidence="5" id="KW-1185">Reference proteome</keyword>
<proteinExistence type="predicted"/>
<name>A0A941DC23_9MICO</name>
<dbReference type="SUPFAM" id="SSF54665">
    <property type="entry name" value="CO dehydrogenase molybdoprotein N-domain-like"/>
    <property type="match status" value="1"/>
</dbReference>